<feature type="compositionally biased region" description="Pro residues" evidence="4">
    <location>
        <begin position="771"/>
        <end position="786"/>
    </location>
</feature>
<feature type="compositionally biased region" description="Basic and acidic residues" evidence="4">
    <location>
        <begin position="68"/>
        <end position="79"/>
    </location>
</feature>
<dbReference type="SMART" id="SM00717">
    <property type="entry name" value="SANT"/>
    <property type="match status" value="1"/>
</dbReference>
<evidence type="ECO:0000256" key="1">
    <source>
        <dbReference type="ARBA" id="ARBA00004123"/>
    </source>
</evidence>
<feature type="compositionally biased region" description="Polar residues" evidence="4">
    <location>
        <begin position="560"/>
        <end position="573"/>
    </location>
</feature>
<evidence type="ECO:0000313" key="6">
    <source>
        <dbReference type="EMBL" id="KAK7873476.1"/>
    </source>
</evidence>
<keyword evidence="7" id="KW-1185">Reference proteome</keyword>
<dbReference type="SUPFAM" id="SSF46689">
    <property type="entry name" value="Homeodomain-like"/>
    <property type="match status" value="1"/>
</dbReference>
<dbReference type="PANTHER" id="PTHR21677:SF1">
    <property type="entry name" value="PROTEIN CRAMPED-LIKE"/>
    <property type="match status" value="1"/>
</dbReference>
<dbReference type="InterPro" id="IPR017884">
    <property type="entry name" value="SANT_dom"/>
</dbReference>
<feature type="compositionally biased region" description="Basic and acidic residues" evidence="4">
    <location>
        <begin position="1"/>
        <end position="15"/>
    </location>
</feature>
<dbReference type="GO" id="GO:0003677">
    <property type="term" value="F:DNA binding"/>
    <property type="evidence" value="ECO:0007669"/>
    <property type="project" value="UniProtKB-KW"/>
</dbReference>
<evidence type="ECO:0000256" key="4">
    <source>
        <dbReference type="SAM" id="MobiDB-lite"/>
    </source>
</evidence>
<dbReference type="CDD" id="cd00167">
    <property type="entry name" value="SANT"/>
    <property type="match status" value="1"/>
</dbReference>
<feature type="region of interest" description="Disordered" evidence="4">
    <location>
        <begin position="1"/>
        <end position="108"/>
    </location>
</feature>
<feature type="region of interest" description="Disordered" evidence="4">
    <location>
        <begin position="739"/>
        <end position="790"/>
    </location>
</feature>
<reference evidence="6 7" key="1">
    <citation type="submission" date="2024-03" db="EMBL/GenBank/DDBJ databases">
        <title>The genome assembly and annotation of the cricket Gryllus longicercus Weissman &amp; Gray.</title>
        <authorList>
            <person name="Szrajer S."/>
            <person name="Gray D."/>
            <person name="Ylla G."/>
        </authorList>
    </citation>
    <scope>NUCLEOTIDE SEQUENCE [LARGE SCALE GENOMIC DNA]</scope>
    <source>
        <strain evidence="6">DAG 2021-001</strain>
        <tissue evidence="6">Whole body minus gut</tissue>
    </source>
</reference>
<dbReference type="EMBL" id="JAZDUA010000013">
    <property type="protein sequence ID" value="KAK7873476.1"/>
    <property type="molecule type" value="Genomic_DNA"/>
</dbReference>
<keyword evidence="3" id="KW-0539">Nucleus</keyword>
<proteinExistence type="predicted"/>
<comment type="subcellular location">
    <subcellularLocation>
        <location evidence="1">Nucleus</location>
    </subcellularLocation>
</comment>
<feature type="region of interest" description="Disordered" evidence="4">
    <location>
        <begin position="554"/>
        <end position="598"/>
    </location>
</feature>
<protein>
    <recommendedName>
        <fullName evidence="5">SANT domain-containing protein</fullName>
    </recommendedName>
</protein>
<dbReference type="GO" id="GO:0003682">
    <property type="term" value="F:chromatin binding"/>
    <property type="evidence" value="ECO:0007669"/>
    <property type="project" value="InterPro"/>
</dbReference>
<dbReference type="Proteomes" id="UP001378592">
    <property type="component" value="Unassembled WGS sequence"/>
</dbReference>
<dbReference type="GO" id="GO:0005634">
    <property type="term" value="C:nucleus"/>
    <property type="evidence" value="ECO:0007669"/>
    <property type="project" value="UniProtKB-SubCell"/>
</dbReference>
<accession>A0AAN9W2Q7</accession>
<evidence type="ECO:0000256" key="2">
    <source>
        <dbReference type="ARBA" id="ARBA00023125"/>
    </source>
</evidence>
<feature type="region of interest" description="Disordered" evidence="4">
    <location>
        <begin position="380"/>
        <end position="400"/>
    </location>
</feature>
<dbReference type="InterPro" id="IPR055315">
    <property type="entry name" value="Cramped-like"/>
</dbReference>
<name>A0AAN9W2Q7_9ORTH</name>
<gene>
    <name evidence="6" type="ORF">R5R35_011823</name>
</gene>
<feature type="domain" description="SANT" evidence="5">
    <location>
        <begin position="101"/>
        <end position="165"/>
    </location>
</feature>
<dbReference type="PANTHER" id="PTHR21677">
    <property type="entry name" value="CRAMPED PROTEIN"/>
    <property type="match status" value="1"/>
</dbReference>
<feature type="compositionally biased region" description="Polar residues" evidence="4">
    <location>
        <begin position="20"/>
        <end position="36"/>
    </location>
</feature>
<feature type="compositionally biased region" description="Basic and acidic residues" evidence="4">
    <location>
        <begin position="575"/>
        <end position="591"/>
    </location>
</feature>
<dbReference type="PROSITE" id="PS51293">
    <property type="entry name" value="SANT"/>
    <property type="match status" value="1"/>
</dbReference>
<dbReference type="Gene3D" id="1.10.10.60">
    <property type="entry name" value="Homeodomain-like"/>
    <property type="match status" value="1"/>
</dbReference>
<evidence type="ECO:0000313" key="7">
    <source>
        <dbReference type="Proteomes" id="UP001378592"/>
    </source>
</evidence>
<evidence type="ECO:0000256" key="3">
    <source>
        <dbReference type="ARBA" id="ARBA00023242"/>
    </source>
</evidence>
<evidence type="ECO:0000259" key="5">
    <source>
        <dbReference type="PROSITE" id="PS51293"/>
    </source>
</evidence>
<sequence length="1144" mass="123312">MDKAMARDASIEVPEKLGSINVSESGVPNSGPQLRTSARVHKKMRLDPSLASERKDLESKDEDGQIVDLKDGKAGKTSETKPSSKSSDQANNTPVTLKIKRSSPSWSGEEKDTFFQALNEYGKDFESIHSVFIAKAHEKNFPENLVKSKEQIRLFYYRTWHKLSKHLKFDPDVKRAIQELYALINYGEFRKNVGFVTEKTCVKLNDLILRGHTHFRIRGKHVRVKTPQCPALQKLNRLDVPEWKEELQLPSHVVVELRPRTASDWCRVQSVAQNPRVRTLLPLEQRLASLLAFLQQRWRPPLLQHRDKLLSSVLLAKLQLEVRADHAKEPAPILHMAPLPGVRITLPTFCLSEYLTSSSLSLAAYRERLANREALPTLPRRTLSAASRSRGRSRVEPPKMSISLPEISNKKPSVLGKDVDTLVAAAAAAVAACEAKAKASAALTGQTINGTGVKDNNGTTVSSGTVPVTAAVFASSSGVVPLLANSISTSKVSVTSASAVTEASVGITSKATKTASATVTNSGTSVSSISSVSATNGISLISEAKSALEDNSEIDATGGKNATESTALVSGTEVTRAEPQKETATEVKVKGESGAASEAEVEVKADAGTEAHTETVLEAPVSTEIDVKTDIKVEMKMRAQARREKAAARLEVVRQGWSLENACAVTIGELYLMFGHDGRVELEYWWEEKAPPEQTTLVGEKGEVSPVASALQKLVSITKLNYRKSKLLCPCGHVCGAPTKANSRSKSGGKNAKETQDKTASGSGSGKTAPKPQPLPPPPPPPPAPRTIPHHMILPTVQDGVFRRPLIAPLYRTTPRSSDVEAIKAQLEKFRPKYCNRRGRTVRQKGVVVQRMLPLLPKAPDGHTMLALKVIPQTTSKMAGEFIPIRPQPDGYSLTHAAAPPISTLRIRPKDSGVIRRQQSYLAPKLFTSAPVTISTTVPTVESKQEQQTQQEQITVTVSLAPSATSLSQSISAPLIPVDPPAGEIEMTLTKEEEMPLSPPPMSSPPPSISHLLDMDLGSTAGDDISLSGVSCGLLDAALVTSSTPSSSQTFSGLLSDECPASPLLKLPDQHWLNSEVGDISLSSLLGHLDSPIKTNQTSSGGEDVRLSDVETQMQCLMSENSVDYSAKFAVLAAQVAASAETKK</sequence>
<dbReference type="InterPro" id="IPR001005">
    <property type="entry name" value="SANT/Myb"/>
</dbReference>
<dbReference type="GO" id="GO:0007389">
    <property type="term" value="P:pattern specification process"/>
    <property type="evidence" value="ECO:0007669"/>
    <property type="project" value="TreeGrafter"/>
</dbReference>
<dbReference type="AlphaFoldDB" id="A0AAN9W2Q7"/>
<keyword evidence="2" id="KW-0238">DNA-binding</keyword>
<comment type="caution">
    <text evidence="6">The sequence shown here is derived from an EMBL/GenBank/DDBJ whole genome shotgun (WGS) entry which is preliminary data.</text>
</comment>
<dbReference type="InterPro" id="IPR009057">
    <property type="entry name" value="Homeodomain-like_sf"/>
</dbReference>
<organism evidence="6 7">
    <name type="scientific">Gryllus longicercus</name>
    <dbReference type="NCBI Taxonomy" id="2509291"/>
    <lineage>
        <taxon>Eukaryota</taxon>
        <taxon>Metazoa</taxon>
        <taxon>Ecdysozoa</taxon>
        <taxon>Arthropoda</taxon>
        <taxon>Hexapoda</taxon>
        <taxon>Insecta</taxon>
        <taxon>Pterygota</taxon>
        <taxon>Neoptera</taxon>
        <taxon>Polyneoptera</taxon>
        <taxon>Orthoptera</taxon>
        <taxon>Ensifera</taxon>
        <taxon>Gryllidea</taxon>
        <taxon>Grylloidea</taxon>
        <taxon>Gryllidae</taxon>
        <taxon>Gryllinae</taxon>
        <taxon>Gryllus</taxon>
    </lineage>
</organism>